<keyword evidence="10" id="KW-0732">Signal</keyword>
<proteinExistence type="inferred from homology"/>
<name>A0A6J3EN42_AYTFU</name>
<dbReference type="PANTHER" id="PTHR15858:SF0">
    <property type="entry name" value="IMMEDIATE EARLY RESPONSE 3-INTERACTING PROTEIN 1"/>
    <property type="match status" value="1"/>
</dbReference>
<reference evidence="12" key="1">
    <citation type="submission" date="2025-08" db="UniProtKB">
        <authorList>
            <consortium name="RefSeq"/>
        </authorList>
    </citation>
    <scope>IDENTIFICATION</scope>
    <source>
        <tissue evidence="12">Lung</tissue>
    </source>
</reference>
<dbReference type="AlphaFoldDB" id="A0A6J3EN42"/>
<sequence length="125" mass="13895">MAFTLYSLLQAGLLVVNAVAVLHKERFLRNVGWASDQGIGGFGDAPGIKAQLMNLVQSVRTVMRGQPLEEKWNGLYQVLLTTHTAIKIREQATWIHCSRVKKAPGAPWKVTLGDDELKLKLSRTK</sequence>
<dbReference type="GO" id="GO:0016787">
    <property type="term" value="F:hydrolase activity"/>
    <property type="evidence" value="ECO:0007669"/>
    <property type="project" value="UniProtKB-KW"/>
</dbReference>
<evidence type="ECO:0000256" key="6">
    <source>
        <dbReference type="ARBA" id="ARBA00022989"/>
    </source>
</evidence>
<dbReference type="GO" id="GO:0030134">
    <property type="term" value="C:COPII-coated ER to Golgi transport vesicle"/>
    <property type="evidence" value="ECO:0007669"/>
    <property type="project" value="TreeGrafter"/>
</dbReference>
<evidence type="ECO:0000256" key="1">
    <source>
        <dbReference type="ARBA" id="ARBA00004370"/>
    </source>
</evidence>
<evidence type="ECO:0000256" key="7">
    <source>
        <dbReference type="ARBA" id="ARBA00023136"/>
    </source>
</evidence>
<comment type="subcellular location">
    <subcellularLocation>
        <location evidence="1">Membrane</location>
    </subcellularLocation>
</comment>
<evidence type="ECO:0000313" key="11">
    <source>
        <dbReference type="Proteomes" id="UP000504639"/>
    </source>
</evidence>
<evidence type="ECO:0000256" key="2">
    <source>
        <dbReference type="ARBA" id="ARBA00016434"/>
    </source>
</evidence>
<evidence type="ECO:0000256" key="8">
    <source>
        <dbReference type="ARBA" id="ARBA00024203"/>
    </source>
</evidence>
<evidence type="ECO:0000256" key="4">
    <source>
        <dbReference type="ARBA" id="ARBA00022692"/>
    </source>
</evidence>
<dbReference type="InterPro" id="IPR013880">
    <property type="entry name" value="Yos1"/>
</dbReference>
<keyword evidence="5" id="KW-0653">Protein transport</keyword>
<evidence type="ECO:0000256" key="3">
    <source>
        <dbReference type="ARBA" id="ARBA00022448"/>
    </source>
</evidence>
<dbReference type="Gene3D" id="2.30.30.850">
    <property type="match status" value="1"/>
</dbReference>
<accession>A0A6J3EN42</accession>
<evidence type="ECO:0000256" key="10">
    <source>
        <dbReference type="SAM" id="SignalP"/>
    </source>
</evidence>
<dbReference type="GO" id="GO:0016779">
    <property type="term" value="F:nucleotidyltransferase activity"/>
    <property type="evidence" value="ECO:0007669"/>
    <property type="project" value="UniProtKB-KW"/>
</dbReference>
<dbReference type="Proteomes" id="UP000504639">
    <property type="component" value="Chromosome W"/>
</dbReference>
<feature type="signal peptide" evidence="10">
    <location>
        <begin position="1"/>
        <end position="18"/>
    </location>
</feature>
<protein>
    <recommendedName>
        <fullName evidence="2">Immediate early response 3-interacting protein 1</fullName>
    </recommendedName>
</protein>
<feature type="chain" id="PRO_5026664393" description="Immediate early response 3-interacting protein 1" evidence="10">
    <location>
        <begin position="19"/>
        <end position="125"/>
    </location>
</feature>
<dbReference type="GO" id="GO:0015031">
    <property type="term" value="P:protein transport"/>
    <property type="evidence" value="ECO:0007669"/>
    <property type="project" value="UniProtKB-KW"/>
</dbReference>
<gene>
    <name evidence="12" type="primary">LOC116501390</name>
</gene>
<keyword evidence="3" id="KW-0813">Transport</keyword>
<organism evidence="11 12">
    <name type="scientific">Aythya fuligula</name>
    <name type="common">Tufted duck</name>
    <name type="synonym">Anas fuligula</name>
    <dbReference type="NCBI Taxonomy" id="219594"/>
    <lineage>
        <taxon>Eukaryota</taxon>
        <taxon>Metazoa</taxon>
        <taxon>Chordata</taxon>
        <taxon>Craniata</taxon>
        <taxon>Vertebrata</taxon>
        <taxon>Euteleostomi</taxon>
        <taxon>Archelosauria</taxon>
        <taxon>Archosauria</taxon>
        <taxon>Dinosauria</taxon>
        <taxon>Saurischia</taxon>
        <taxon>Theropoda</taxon>
        <taxon>Coelurosauria</taxon>
        <taxon>Aves</taxon>
        <taxon>Neognathae</taxon>
        <taxon>Galloanserae</taxon>
        <taxon>Anseriformes</taxon>
        <taxon>Anatidae</taxon>
        <taxon>Aythyinae</taxon>
        <taxon>Aythya</taxon>
    </lineage>
</organism>
<keyword evidence="4" id="KW-0812">Transmembrane</keyword>
<keyword evidence="11" id="KW-1185">Reference proteome</keyword>
<dbReference type="GO" id="GO:0004519">
    <property type="term" value="F:endonuclease activity"/>
    <property type="evidence" value="ECO:0007669"/>
    <property type="project" value="UniProtKB-KW"/>
</dbReference>
<dbReference type="RefSeq" id="XP_032062808.1">
    <property type="nucleotide sequence ID" value="XM_032206917.1"/>
</dbReference>
<keyword evidence="7" id="KW-0472">Membrane</keyword>
<dbReference type="GO" id="GO:0006888">
    <property type="term" value="P:endoplasmic reticulum to Golgi vesicle-mediated transport"/>
    <property type="evidence" value="ECO:0007669"/>
    <property type="project" value="TreeGrafter"/>
</dbReference>
<evidence type="ECO:0000256" key="9">
    <source>
        <dbReference type="ARBA" id="ARBA00045999"/>
    </source>
</evidence>
<dbReference type="GeneID" id="116501390"/>
<comment type="similarity">
    <text evidence="8">Belongs to the YOS1 family.</text>
</comment>
<dbReference type="Pfam" id="PF08571">
    <property type="entry name" value="Yos1"/>
    <property type="match status" value="1"/>
</dbReference>
<dbReference type="PANTHER" id="PTHR15858">
    <property type="entry name" value="IMMEDIATE EARLY RESPONSE 3-INTERACTING PROTEIN 1"/>
    <property type="match status" value="1"/>
</dbReference>
<dbReference type="GO" id="GO:0005789">
    <property type="term" value="C:endoplasmic reticulum membrane"/>
    <property type="evidence" value="ECO:0007669"/>
    <property type="project" value="TreeGrafter"/>
</dbReference>
<comment type="function">
    <text evidence="9">Regulator of endoplasmic reticulum secretion that acts as a key determinant of brain size. Required for secretion of extracellular matrix proteins. Required for correct brain development by depositing sufficient extracellular matrix proteins for tissue integrity and the proliferation of neural progenitors. Acts as a regulator of the unfolded protein response (UPR).</text>
</comment>
<keyword evidence="6" id="KW-1133">Transmembrane helix</keyword>
<dbReference type="GO" id="GO:0000139">
    <property type="term" value="C:Golgi membrane"/>
    <property type="evidence" value="ECO:0007669"/>
    <property type="project" value="TreeGrafter"/>
</dbReference>
<evidence type="ECO:0000256" key="5">
    <source>
        <dbReference type="ARBA" id="ARBA00022927"/>
    </source>
</evidence>
<evidence type="ECO:0000313" key="12">
    <source>
        <dbReference type="RefSeq" id="XP_032062808.1"/>
    </source>
</evidence>